<proteinExistence type="predicted"/>
<evidence type="ECO:0000259" key="1">
    <source>
        <dbReference type="PROSITE" id="PS50172"/>
    </source>
</evidence>
<dbReference type="PROSITE" id="PS50172">
    <property type="entry name" value="BRCT"/>
    <property type="match status" value="1"/>
</dbReference>
<accession>A0A2G5ENJ5</accession>
<gene>
    <name evidence="2" type="ORF">AQUCO_00600202v1</name>
</gene>
<protein>
    <recommendedName>
        <fullName evidence="1">BRCT domain-containing protein</fullName>
    </recommendedName>
</protein>
<dbReference type="OrthoDB" id="251770at2759"/>
<dbReference type="InParanoid" id="A0A2G5ENJ5"/>
<sequence>MKFRTTVISHTWFEDCAKAEKRLPMRHYTMKSGQHAGLYHGNWEVPNDGEKESPLFRKKGNVLSDLSNITK</sequence>
<dbReference type="EMBL" id="KZ305023">
    <property type="protein sequence ID" value="PIA57299.1"/>
    <property type="molecule type" value="Genomic_DNA"/>
</dbReference>
<dbReference type="Proteomes" id="UP000230069">
    <property type="component" value="Unassembled WGS sequence"/>
</dbReference>
<dbReference type="InterPro" id="IPR036420">
    <property type="entry name" value="BRCT_dom_sf"/>
</dbReference>
<dbReference type="InterPro" id="IPR001357">
    <property type="entry name" value="BRCT_dom"/>
</dbReference>
<reference evidence="2 3" key="1">
    <citation type="submission" date="2017-09" db="EMBL/GenBank/DDBJ databases">
        <title>WGS assembly of Aquilegia coerulea Goldsmith.</title>
        <authorList>
            <person name="Hodges S."/>
            <person name="Kramer E."/>
            <person name="Nordborg M."/>
            <person name="Tomkins J."/>
            <person name="Borevitz J."/>
            <person name="Derieg N."/>
            <person name="Yan J."/>
            <person name="Mihaltcheva S."/>
            <person name="Hayes R.D."/>
            <person name="Rokhsar D."/>
        </authorList>
    </citation>
    <scope>NUCLEOTIDE SEQUENCE [LARGE SCALE GENOMIC DNA]</scope>
    <source>
        <strain evidence="3">cv. Goldsmith</strain>
    </source>
</reference>
<organism evidence="2 3">
    <name type="scientific">Aquilegia coerulea</name>
    <name type="common">Rocky mountain columbine</name>
    <dbReference type="NCBI Taxonomy" id="218851"/>
    <lineage>
        <taxon>Eukaryota</taxon>
        <taxon>Viridiplantae</taxon>
        <taxon>Streptophyta</taxon>
        <taxon>Embryophyta</taxon>
        <taxon>Tracheophyta</taxon>
        <taxon>Spermatophyta</taxon>
        <taxon>Magnoliopsida</taxon>
        <taxon>Ranunculales</taxon>
        <taxon>Ranunculaceae</taxon>
        <taxon>Thalictroideae</taxon>
        <taxon>Aquilegia</taxon>
    </lineage>
</organism>
<dbReference type="SUPFAM" id="SSF52113">
    <property type="entry name" value="BRCT domain"/>
    <property type="match status" value="1"/>
</dbReference>
<dbReference type="PANTHER" id="PTHR47776">
    <property type="entry name" value="F5A8.9 PROTEIN"/>
    <property type="match status" value="1"/>
</dbReference>
<evidence type="ECO:0000313" key="3">
    <source>
        <dbReference type="Proteomes" id="UP000230069"/>
    </source>
</evidence>
<name>A0A2G5ENJ5_AQUCA</name>
<feature type="domain" description="BRCT" evidence="1">
    <location>
        <begin position="1"/>
        <end position="30"/>
    </location>
</feature>
<dbReference type="PANTHER" id="PTHR47776:SF2">
    <property type="entry name" value="RING-TYPE E3 UBIQUITIN TRANSFERASE BRCA1"/>
    <property type="match status" value="1"/>
</dbReference>
<dbReference type="AlphaFoldDB" id="A0A2G5ENJ5"/>
<keyword evidence="3" id="KW-1185">Reference proteome</keyword>
<evidence type="ECO:0000313" key="2">
    <source>
        <dbReference type="EMBL" id="PIA57299.1"/>
    </source>
</evidence>